<name>S9SAS2_9RHOB</name>
<dbReference type="RefSeq" id="WP_020042833.1">
    <property type="nucleotide sequence ID" value="NZ_KE557275.1"/>
</dbReference>
<dbReference type="eggNOG" id="COG1051">
    <property type="taxonomic scope" value="Bacteria"/>
</dbReference>
<dbReference type="PROSITE" id="PS51462">
    <property type="entry name" value="NUDIX"/>
    <property type="match status" value="1"/>
</dbReference>
<evidence type="ECO:0000313" key="5">
    <source>
        <dbReference type="Proteomes" id="UP000015347"/>
    </source>
</evidence>
<gene>
    <name evidence="4" type="ORF">Salmuc_01021</name>
</gene>
<evidence type="ECO:0000259" key="3">
    <source>
        <dbReference type="PROSITE" id="PS51462"/>
    </source>
</evidence>
<keyword evidence="5" id="KW-1185">Reference proteome</keyword>
<evidence type="ECO:0000256" key="1">
    <source>
        <dbReference type="ARBA" id="ARBA00001946"/>
    </source>
</evidence>
<dbReference type="SUPFAM" id="SSF55811">
    <property type="entry name" value="Nudix"/>
    <property type="match status" value="1"/>
</dbReference>
<reference evidence="5" key="1">
    <citation type="journal article" date="2014" name="Stand. Genomic Sci.">
        <title>Genome sequence of the exopolysaccharide-producing Salipiger mucosus type strain (DSM 16094(T)), a moderately halophilic member of the Roseobacter clade.</title>
        <authorList>
            <person name="Riedel T."/>
            <person name="Spring S."/>
            <person name="Fiebig A."/>
            <person name="Petersen J."/>
            <person name="Kyrpides N.C."/>
            <person name="Goker M."/>
            <person name="Klenk H.P."/>
        </authorList>
    </citation>
    <scope>NUCLEOTIDE SEQUENCE [LARGE SCALE GENOMIC DNA]</scope>
    <source>
        <strain evidence="5">DSM 16094</strain>
    </source>
</reference>
<dbReference type="PROSITE" id="PS00893">
    <property type="entry name" value="NUDIX_BOX"/>
    <property type="match status" value="1"/>
</dbReference>
<evidence type="ECO:0000313" key="4">
    <source>
        <dbReference type="EMBL" id="EPX83359.1"/>
    </source>
</evidence>
<protein>
    <submittedName>
        <fullName evidence="4">MutT/nudix family protein</fullName>
    </submittedName>
</protein>
<dbReference type="GO" id="GO:0016787">
    <property type="term" value="F:hydrolase activity"/>
    <property type="evidence" value="ECO:0007669"/>
    <property type="project" value="UniProtKB-KW"/>
</dbReference>
<dbReference type="Proteomes" id="UP000015347">
    <property type="component" value="Unassembled WGS sequence"/>
</dbReference>
<accession>S9SAS2</accession>
<evidence type="ECO:0000256" key="2">
    <source>
        <dbReference type="ARBA" id="ARBA00022801"/>
    </source>
</evidence>
<keyword evidence="2" id="KW-0378">Hydrolase</keyword>
<dbReference type="STRING" id="1123237.Salmuc_01021"/>
<proteinExistence type="predicted"/>
<dbReference type="Pfam" id="PF00293">
    <property type="entry name" value="NUDIX"/>
    <property type="match status" value="1"/>
</dbReference>
<comment type="cofactor">
    <cofactor evidence="1">
        <name>Mg(2+)</name>
        <dbReference type="ChEBI" id="CHEBI:18420"/>
    </cofactor>
</comment>
<dbReference type="HOGENOM" id="CLU_037162_21_0_5"/>
<dbReference type="CDD" id="cd04682">
    <property type="entry name" value="NUDIX_Hydrolase"/>
    <property type="match status" value="1"/>
</dbReference>
<dbReference type="InterPro" id="IPR015797">
    <property type="entry name" value="NUDIX_hydrolase-like_dom_sf"/>
</dbReference>
<dbReference type="InterPro" id="IPR020084">
    <property type="entry name" value="NUDIX_hydrolase_CS"/>
</dbReference>
<dbReference type="EMBL" id="APVH01000016">
    <property type="protein sequence ID" value="EPX83359.1"/>
    <property type="molecule type" value="Genomic_DNA"/>
</dbReference>
<dbReference type="InterPro" id="IPR000086">
    <property type="entry name" value="NUDIX_hydrolase_dom"/>
</dbReference>
<dbReference type="Gene3D" id="3.90.79.10">
    <property type="entry name" value="Nucleoside Triphosphate Pyrophosphohydrolase"/>
    <property type="match status" value="1"/>
</dbReference>
<organism evidence="4 5">
    <name type="scientific">Salipiger mucosus DSM 16094</name>
    <dbReference type="NCBI Taxonomy" id="1123237"/>
    <lineage>
        <taxon>Bacteria</taxon>
        <taxon>Pseudomonadati</taxon>
        <taxon>Pseudomonadota</taxon>
        <taxon>Alphaproteobacteria</taxon>
        <taxon>Rhodobacterales</taxon>
        <taxon>Roseobacteraceae</taxon>
        <taxon>Salipiger</taxon>
    </lineage>
</organism>
<sequence>METTFAGAKLILFLGDDLLVIRRDHAEGIPYPGFLDFPGGGREGDESPEQCALRETREEVGLEVAASALSWRRSHGASWFFVAHLPAERVSAVQFGGEGYGWMLMRPEDYTGREDAIPHFREILRDYLDGQQ</sequence>
<comment type="caution">
    <text evidence="4">The sequence shown here is derived from an EMBL/GenBank/DDBJ whole genome shotgun (WGS) entry which is preliminary data.</text>
</comment>
<feature type="domain" description="Nudix hydrolase" evidence="3">
    <location>
        <begin position="3"/>
        <end position="132"/>
    </location>
</feature>
<dbReference type="AlphaFoldDB" id="S9SAS2"/>